<gene>
    <name evidence="1" type="ORF">NCTC12151_00618</name>
</gene>
<dbReference type="KEGG" id="lri:NCTC12151_00618"/>
<keyword evidence="2" id="KW-1185">Reference proteome</keyword>
<accession>A0A2X4UAA0</accession>
<dbReference type="AlphaFoldDB" id="A0A2X4UAA0"/>
<reference evidence="1 2" key="1">
    <citation type="submission" date="2018-06" db="EMBL/GenBank/DDBJ databases">
        <authorList>
            <consortium name="Pathogen Informatics"/>
            <person name="Doyle S."/>
        </authorList>
    </citation>
    <scope>NUCLEOTIDE SEQUENCE [LARGE SCALE GENOMIC DNA]</scope>
    <source>
        <strain evidence="1 2">NCTC12151</strain>
    </source>
</reference>
<evidence type="ECO:0000313" key="2">
    <source>
        <dbReference type="Proteomes" id="UP000249005"/>
    </source>
</evidence>
<proteinExistence type="predicted"/>
<name>A0A2X4UAA0_9GAMM</name>
<sequence>MNHDFSMMSSPRTWRCFFAHDPSRYMAFVFSTYVEVFLATLTALAERIRLLHVRGGVSTFVNGDNYVGQSSPRTWRCFCWRQPHCASFEVFSTYVEVFLAPLRTWPPCRSLLHVRGGVSLPFASYQIDVRSSPRTWRCFQLYGQQSYGHAVFSTYMEVFPTTKTALSLSACLLHLRGGVSFVCLIITTANQFSSHSVEVFPSGRNVV</sequence>
<dbReference type="Proteomes" id="UP000249005">
    <property type="component" value="Chromosome 1"/>
</dbReference>
<evidence type="ECO:0000313" key="1">
    <source>
        <dbReference type="EMBL" id="SQI36103.1"/>
    </source>
</evidence>
<organism evidence="1 2">
    <name type="scientific">Leminorella richardii</name>
    <dbReference type="NCBI Taxonomy" id="158841"/>
    <lineage>
        <taxon>Bacteria</taxon>
        <taxon>Pseudomonadati</taxon>
        <taxon>Pseudomonadota</taxon>
        <taxon>Gammaproteobacteria</taxon>
        <taxon>Enterobacterales</taxon>
        <taxon>Budviciaceae</taxon>
        <taxon>Leminorella</taxon>
    </lineage>
</organism>
<protein>
    <submittedName>
        <fullName evidence="1">Uncharacterized protein</fullName>
    </submittedName>
</protein>
<dbReference type="EMBL" id="LS483470">
    <property type="protein sequence ID" value="SQI36103.1"/>
    <property type="molecule type" value="Genomic_DNA"/>
</dbReference>